<feature type="region of interest" description="Disordered" evidence="8">
    <location>
        <begin position="1"/>
        <end position="31"/>
    </location>
</feature>
<evidence type="ECO:0000256" key="3">
    <source>
        <dbReference type="ARBA" id="ARBA00022475"/>
    </source>
</evidence>
<dbReference type="InterPro" id="IPR035906">
    <property type="entry name" value="MetI-like_sf"/>
</dbReference>
<name>A0ABQ6K0V6_9MICO</name>
<dbReference type="Proteomes" id="UP001157034">
    <property type="component" value="Unassembled WGS sequence"/>
</dbReference>
<keyword evidence="3" id="KW-1003">Cell membrane</keyword>
<comment type="caution">
    <text evidence="10">The sequence shown here is derived from an EMBL/GenBank/DDBJ whole genome shotgun (WGS) entry which is preliminary data.</text>
</comment>
<comment type="subcellular location">
    <subcellularLocation>
        <location evidence="1 7">Cell membrane</location>
        <topology evidence="1 7">Multi-pass membrane protein</topology>
    </subcellularLocation>
</comment>
<evidence type="ECO:0000256" key="5">
    <source>
        <dbReference type="ARBA" id="ARBA00022989"/>
    </source>
</evidence>
<evidence type="ECO:0000256" key="1">
    <source>
        <dbReference type="ARBA" id="ARBA00004651"/>
    </source>
</evidence>
<keyword evidence="4 7" id="KW-0812">Transmembrane</keyword>
<keyword evidence="6 7" id="KW-0472">Membrane</keyword>
<evidence type="ECO:0000256" key="2">
    <source>
        <dbReference type="ARBA" id="ARBA00022448"/>
    </source>
</evidence>
<dbReference type="InterPro" id="IPR000515">
    <property type="entry name" value="MetI-like"/>
</dbReference>
<evidence type="ECO:0000313" key="11">
    <source>
        <dbReference type="Proteomes" id="UP001157034"/>
    </source>
</evidence>
<reference evidence="11" key="1">
    <citation type="journal article" date="2019" name="Int. J. Syst. Evol. Microbiol.">
        <title>The Global Catalogue of Microorganisms (GCM) 10K type strain sequencing project: providing services to taxonomists for standard genome sequencing and annotation.</title>
        <authorList>
            <consortium name="The Broad Institute Genomics Platform"/>
            <consortium name="The Broad Institute Genome Sequencing Center for Infectious Disease"/>
            <person name="Wu L."/>
            <person name="Ma J."/>
        </authorList>
    </citation>
    <scope>NUCLEOTIDE SEQUENCE [LARGE SCALE GENOMIC DNA]</scope>
    <source>
        <strain evidence="11">NBRC 108894</strain>
    </source>
</reference>
<accession>A0ABQ6K0V6</accession>
<feature type="transmembrane region" description="Helical" evidence="7">
    <location>
        <begin position="99"/>
        <end position="122"/>
    </location>
</feature>
<keyword evidence="11" id="KW-1185">Reference proteome</keyword>
<evidence type="ECO:0000259" key="9">
    <source>
        <dbReference type="PROSITE" id="PS50928"/>
    </source>
</evidence>
<dbReference type="SUPFAM" id="SSF161098">
    <property type="entry name" value="MetI-like"/>
    <property type="match status" value="1"/>
</dbReference>
<dbReference type="Gene3D" id="1.10.3720.10">
    <property type="entry name" value="MetI-like"/>
    <property type="match status" value="1"/>
</dbReference>
<comment type="similarity">
    <text evidence="7">Belongs to the binding-protein-dependent transport system permease family.</text>
</comment>
<dbReference type="EMBL" id="BSVB01000001">
    <property type="protein sequence ID" value="GMA94088.1"/>
    <property type="molecule type" value="Genomic_DNA"/>
</dbReference>
<dbReference type="CDD" id="cd06261">
    <property type="entry name" value="TM_PBP2"/>
    <property type="match status" value="1"/>
</dbReference>
<sequence>MSSDTSQMNARGIAPTGADAGRGSHPPRGSARRRRWVAPVILMAPAMVVLAVILGYPLVRLVLNSFQDFGLHALFTGQNEWIGIANYTAIFTDSDFLPVIGRTLVFTLGLCVACMVIGMAMAQLMTRVGGFTRMLLSFILILAWALPTVSSTLVWQWLFQPLYGVFNWVITRLGVFGDYTEHSWTSEPFQAFAIVFILIVWQAVPFVALTLYAGQSQISSDYYEAAMLDGATGWRIYRSVTLPFLRPVLYLVAILQVIWHFNTFNQLWILTQGGPNGKTTTLSIWSFQKAFASNSFGQGSAIAIVTALMLMVITFFYIRRLVHSGEKL</sequence>
<evidence type="ECO:0000256" key="7">
    <source>
        <dbReference type="RuleBase" id="RU363032"/>
    </source>
</evidence>
<dbReference type="PANTHER" id="PTHR43005">
    <property type="entry name" value="BLR7065 PROTEIN"/>
    <property type="match status" value="1"/>
</dbReference>
<feature type="transmembrane region" description="Helical" evidence="7">
    <location>
        <begin position="189"/>
        <end position="213"/>
    </location>
</feature>
<evidence type="ECO:0000313" key="10">
    <source>
        <dbReference type="EMBL" id="GMA94088.1"/>
    </source>
</evidence>
<evidence type="ECO:0000256" key="6">
    <source>
        <dbReference type="ARBA" id="ARBA00023136"/>
    </source>
</evidence>
<feature type="transmembrane region" description="Helical" evidence="7">
    <location>
        <begin position="296"/>
        <end position="318"/>
    </location>
</feature>
<dbReference type="PROSITE" id="PS50928">
    <property type="entry name" value="ABC_TM1"/>
    <property type="match status" value="1"/>
</dbReference>
<gene>
    <name evidence="10" type="ORF">GCM10025881_09120</name>
</gene>
<dbReference type="RefSeq" id="WP_284253102.1">
    <property type="nucleotide sequence ID" value="NZ_BAAAQO010000003.1"/>
</dbReference>
<protein>
    <submittedName>
        <fullName evidence="10">Sugar ABC transporter permease</fullName>
    </submittedName>
</protein>
<evidence type="ECO:0000256" key="4">
    <source>
        <dbReference type="ARBA" id="ARBA00022692"/>
    </source>
</evidence>
<organism evidence="10 11">
    <name type="scientific">Pseudolysinimonas kribbensis</name>
    <dbReference type="NCBI Taxonomy" id="433641"/>
    <lineage>
        <taxon>Bacteria</taxon>
        <taxon>Bacillati</taxon>
        <taxon>Actinomycetota</taxon>
        <taxon>Actinomycetes</taxon>
        <taxon>Micrococcales</taxon>
        <taxon>Microbacteriaceae</taxon>
        <taxon>Pseudolysinimonas</taxon>
    </lineage>
</organism>
<feature type="transmembrane region" description="Helical" evidence="7">
    <location>
        <begin position="134"/>
        <end position="158"/>
    </location>
</feature>
<evidence type="ECO:0000256" key="8">
    <source>
        <dbReference type="SAM" id="MobiDB-lite"/>
    </source>
</evidence>
<dbReference type="PANTHER" id="PTHR43005:SF1">
    <property type="entry name" value="SPERMIDINE_PUTRESCINE TRANSPORT SYSTEM PERMEASE PROTEIN"/>
    <property type="match status" value="1"/>
</dbReference>
<feature type="transmembrane region" description="Helical" evidence="7">
    <location>
        <begin position="244"/>
        <end position="261"/>
    </location>
</feature>
<feature type="transmembrane region" description="Helical" evidence="7">
    <location>
        <begin position="36"/>
        <end position="59"/>
    </location>
</feature>
<proteinExistence type="inferred from homology"/>
<dbReference type="Pfam" id="PF00528">
    <property type="entry name" value="BPD_transp_1"/>
    <property type="match status" value="1"/>
</dbReference>
<feature type="domain" description="ABC transmembrane type-1" evidence="9">
    <location>
        <begin position="100"/>
        <end position="317"/>
    </location>
</feature>
<keyword evidence="2 7" id="KW-0813">Transport</keyword>
<keyword evidence="5 7" id="KW-1133">Transmembrane helix</keyword>